<sequence>MVTDRLLKLPEIVNDFYIETESVSDTVVHVFRGIHGRRRQIWSWGEELGRGGAGVVQLQTCIEGYTEADPKMRAVRCLPLKDASKFIHYSRELETLAKFSQKKYSDFFVNCHGWFKTPKWLYVSLEYLLAGDLENYLSARHKLPPEEARMVASQIANGLHYMHGPGFAHRDLKPKNILVAACPPFSWWVKLGDFGLSKRITTDYEITEPMGTENYVAPEILFLSDSKAMLDEGSMTNWFAADMWSLGQVVSRCLFGALALQGRATLLRYFQGKIDLSLEQPSELKISTEAIRFIHAAILEARTSYDGLSFETGSVRPWNTYDLHSPSSEQAPMQVAAGNNIESAPFSSPIHKDLLFIETGNTAAFVASHLTPTPTTGSSDGPDDYNSRILGNIELSRVGVSATSNTVIPLDSQDTVHQGMDETDFPESSRTTSPMLADWDATTSAVSDTNYQKALPTVEFEYFGQTDALNQLETVQIRRMSAGCIGKDVYLFDVVNGLKVRHIIKHNTEVAKIDFNPDCRRLASVTASGVVRFQH</sequence>
<reference evidence="1" key="1">
    <citation type="submission" date="2022-07" db="EMBL/GenBank/DDBJ databases">
        <title>Genome Sequence of Lecanicillium saksenae.</title>
        <authorList>
            <person name="Buettner E."/>
        </authorList>
    </citation>
    <scope>NUCLEOTIDE SEQUENCE</scope>
    <source>
        <strain evidence="1">VT-O1</strain>
    </source>
</reference>
<protein>
    <submittedName>
        <fullName evidence="1">Uncharacterized protein</fullName>
    </submittedName>
</protein>
<dbReference type="EMBL" id="JANAKD010000362">
    <property type="protein sequence ID" value="KAJ3494608.1"/>
    <property type="molecule type" value="Genomic_DNA"/>
</dbReference>
<comment type="caution">
    <text evidence="1">The sequence shown here is derived from an EMBL/GenBank/DDBJ whole genome shotgun (WGS) entry which is preliminary data.</text>
</comment>
<evidence type="ECO:0000313" key="1">
    <source>
        <dbReference type="EMBL" id="KAJ3494608.1"/>
    </source>
</evidence>
<keyword evidence="2" id="KW-1185">Reference proteome</keyword>
<gene>
    <name evidence="1" type="ORF">NLG97_g3968</name>
</gene>
<evidence type="ECO:0000313" key="2">
    <source>
        <dbReference type="Proteomes" id="UP001148737"/>
    </source>
</evidence>
<proteinExistence type="predicted"/>
<name>A0ACC1QX74_9HYPO</name>
<dbReference type="Proteomes" id="UP001148737">
    <property type="component" value="Unassembled WGS sequence"/>
</dbReference>
<accession>A0ACC1QX74</accession>
<organism evidence="1 2">
    <name type="scientific">Lecanicillium saksenae</name>
    <dbReference type="NCBI Taxonomy" id="468837"/>
    <lineage>
        <taxon>Eukaryota</taxon>
        <taxon>Fungi</taxon>
        <taxon>Dikarya</taxon>
        <taxon>Ascomycota</taxon>
        <taxon>Pezizomycotina</taxon>
        <taxon>Sordariomycetes</taxon>
        <taxon>Hypocreomycetidae</taxon>
        <taxon>Hypocreales</taxon>
        <taxon>Cordycipitaceae</taxon>
        <taxon>Lecanicillium</taxon>
    </lineage>
</organism>